<sequence length="279" mass="30748">MAVAFQPPKFGCKVQVIGGGLPRTGTNSFCAALSILLDGPAYHAGAQYGTGTTDETHILTLIDVTKNFPYQTAGDKRKALTKLESLLDGYVATSDSGMSQLVPELMEIYPDAKVICTTRDRDSWVKSIMMIVKASQPRLAGFIFFWIPSVRHLPTLVDSLTNIHLQRYGLLMESPETALETYDRHHRHLEEVVPKDKLVYYSVKDGWEPLCKALGKPIPDVPFPRLNDAGDAEKVFKDLAVKGLMRWAMVFAVTGGFAALGYAVWTGRAAVPYLGARLQ</sequence>
<dbReference type="Pfam" id="PF17784">
    <property type="entry name" value="Sulfotransfer_4"/>
    <property type="match status" value="1"/>
</dbReference>
<dbReference type="InterPro" id="IPR040632">
    <property type="entry name" value="Sulfotransfer_4"/>
</dbReference>
<dbReference type="Proteomes" id="UP000660729">
    <property type="component" value="Unassembled WGS sequence"/>
</dbReference>
<evidence type="ECO:0008006" key="4">
    <source>
        <dbReference type="Google" id="ProtNLM"/>
    </source>
</evidence>
<evidence type="ECO:0000313" key="3">
    <source>
        <dbReference type="Proteomes" id="UP000660729"/>
    </source>
</evidence>
<keyword evidence="3" id="KW-1185">Reference proteome</keyword>
<accession>A0A8H6RQS8</accession>
<gene>
    <name evidence="2" type="ORF">HII31_03565</name>
</gene>
<dbReference type="EMBL" id="JABCIY010000043">
    <property type="protein sequence ID" value="KAF7195097.1"/>
    <property type="molecule type" value="Genomic_DNA"/>
</dbReference>
<dbReference type="PANTHER" id="PTHR36978:SF3">
    <property type="entry name" value="P-LOOP CONTAINING NUCLEOSIDE TRIPHOSPHATE HYDROLASE PROTEIN"/>
    <property type="match status" value="1"/>
</dbReference>
<evidence type="ECO:0000256" key="1">
    <source>
        <dbReference type="SAM" id="Phobius"/>
    </source>
</evidence>
<dbReference type="InterPro" id="IPR027417">
    <property type="entry name" value="P-loop_NTPase"/>
</dbReference>
<dbReference type="PANTHER" id="PTHR36978">
    <property type="entry name" value="P-LOOP CONTAINING NUCLEOTIDE TRIPHOSPHATE HYDROLASE"/>
    <property type="match status" value="1"/>
</dbReference>
<proteinExistence type="predicted"/>
<dbReference type="Gene3D" id="3.40.50.300">
    <property type="entry name" value="P-loop containing nucleotide triphosphate hydrolases"/>
    <property type="match status" value="1"/>
</dbReference>
<reference evidence="2" key="1">
    <citation type="submission" date="2020-04" db="EMBL/GenBank/DDBJ databases">
        <title>Draft genome resource of the tomato pathogen Pseudocercospora fuligena.</title>
        <authorList>
            <person name="Zaccaron A."/>
        </authorList>
    </citation>
    <scope>NUCLEOTIDE SEQUENCE</scope>
    <source>
        <strain evidence="2">PF001</strain>
    </source>
</reference>
<protein>
    <recommendedName>
        <fullName evidence="4">NAD dependent epimerase/dehydratase</fullName>
    </recommendedName>
</protein>
<dbReference type="OrthoDB" id="408152at2759"/>
<keyword evidence="1" id="KW-0812">Transmembrane</keyword>
<organism evidence="2 3">
    <name type="scientific">Pseudocercospora fuligena</name>
    <dbReference type="NCBI Taxonomy" id="685502"/>
    <lineage>
        <taxon>Eukaryota</taxon>
        <taxon>Fungi</taxon>
        <taxon>Dikarya</taxon>
        <taxon>Ascomycota</taxon>
        <taxon>Pezizomycotina</taxon>
        <taxon>Dothideomycetes</taxon>
        <taxon>Dothideomycetidae</taxon>
        <taxon>Mycosphaerellales</taxon>
        <taxon>Mycosphaerellaceae</taxon>
        <taxon>Pseudocercospora</taxon>
    </lineage>
</organism>
<feature type="transmembrane region" description="Helical" evidence="1">
    <location>
        <begin position="244"/>
        <end position="265"/>
    </location>
</feature>
<evidence type="ECO:0000313" key="2">
    <source>
        <dbReference type="EMBL" id="KAF7195097.1"/>
    </source>
</evidence>
<dbReference type="SUPFAM" id="SSF52540">
    <property type="entry name" value="P-loop containing nucleoside triphosphate hydrolases"/>
    <property type="match status" value="1"/>
</dbReference>
<name>A0A8H6RQS8_9PEZI</name>
<comment type="caution">
    <text evidence="2">The sequence shown here is derived from an EMBL/GenBank/DDBJ whole genome shotgun (WGS) entry which is preliminary data.</text>
</comment>
<keyword evidence="1" id="KW-0472">Membrane</keyword>
<dbReference type="AlphaFoldDB" id="A0A8H6RQS8"/>
<keyword evidence="1" id="KW-1133">Transmembrane helix</keyword>